<feature type="compositionally biased region" description="Basic and acidic residues" evidence="1">
    <location>
        <begin position="397"/>
        <end position="408"/>
    </location>
</feature>
<feature type="region of interest" description="Disordered" evidence="1">
    <location>
        <begin position="392"/>
        <end position="478"/>
    </location>
</feature>
<feature type="compositionally biased region" description="Low complexity" evidence="1">
    <location>
        <begin position="173"/>
        <end position="187"/>
    </location>
</feature>
<protein>
    <submittedName>
        <fullName evidence="2">Uncharacterized protein</fullName>
    </submittedName>
</protein>
<dbReference type="OrthoDB" id="5151921at2759"/>
<feature type="compositionally biased region" description="Polar residues" evidence="1">
    <location>
        <begin position="212"/>
        <end position="224"/>
    </location>
</feature>
<feature type="compositionally biased region" description="Polar residues" evidence="1">
    <location>
        <begin position="428"/>
        <end position="437"/>
    </location>
</feature>
<dbReference type="EMBL" id="ML735250">
    <property type="protein sequence ID" value="KAE8390934.1"/>
    <property type="molecule type" value="Genomic_DNA"/>
</dbReference>
<accession>A0A5N7C9X1</accession>
<feature type="compositionally biased region" description="Polar residues" evidence="1">
    <location>
        <begin position="42"/>
        <end position="60"/>
    </location>
</feature>
<feature type="region of interest" description="Disordered" evidence="1">
    <location>
        <begin position="27"/>
        <end position="111"/>
    </location>
</feature>
<sequence>MKGARVSQVNRFSLDIKRKQVPSVSACRPVENGYRTDPEPSPTSCSSSAIQKHHSGLTQSLEKEVVAALGFSDGDSRSGHSSTHRGNSAELEATLGHHQGNSVSSAHGLASVQPCRDCLPRKPLLKKEESPPMTPIQVAINEAPLLVPEYKSDQRDIGNKILSWEQASNIDGNPVDQQNNVQPQPAADEPPPECNTTTTRPTSTTMGKRYYSSVTETKPSSERNVTLLEPNHNHHRRGSSVQIRLQPMPSVSSLGTLEADRDPQRPLGQVLGQANSSRVSFLSDGGQSLGVHHTRIRDRPKSPWPADEAEHRLSGVFRPLLSGSKPASKSTHHARPDLPVQPASKQAPAPKALSTMDKLKVVGNKIRRPSIGSESGQPHKKALDKISGFFNRSNARAGHDRPESRATESHVPPVQPHRHTHSMDRLYPSSSQCTSHSRVPAAEIDRPRSNIENHTSKGQPPPPEGYFAPESFSRFRDHQEPGVPLTQQITVEDIDSSAPANNPIPSPTEFLHRHSGSGSGNGRLTPQSPPYRPSASPHLSSPPQASPIPSPVPGAPQTPSSRGRSEERTYAQDLNIRSRSPKAFAPRPEERNILSADTSDPAYHLGIFRQNPRTSRIGDQERPWKLTIPGEGEDNNTPDDALTWRQQTTQGVLQCGQQLPTYEEDSREHQHQPLQETRHDQKPPLTNPARPSAPPHSQSTGNLHPTRGESRVLNHDAPVELPVHADDDSSEEITMSSTAYPGQEWRPAGFSGWE</sequence>
<evidence type="ECO:0000256" key="1">
    <source>
        <dbReference type="SAM" id="MobiDB-lite"/>
    </source>
</evidence>
<dbReference type="AlphaFoldDB" id="A0A5N7C9X1"/>
<name>A0A5N7C9X1_PETAA</name>
<feature type="compositionally biased region" description="Low complexity" evidence="1">
    <location>
        <begin position="194"/>
        <end position="205"/>
    </location>
</feature>
<feature type="compositionally biased region" description="Low complexity" evidence="1">
    <location>
        <begin position="340"/>
        <end position="352"/>
    </location>
</feature>
<feature type="region of interest" description="Disordered" evidence="1">
    <location>
        <begin position="317"/>
        <end position="358"/>
    </location>
</feature>
<feature type="compositionally biased region" description="Basic and acidic residues" evidence="1">
    <location>
        <begin position="443"/>
        <end position="455"/>
    </location>
</feature>
<feature type="region of interest" description="Disordered" evidence="1">
    <location>
        <begin position="496"/>
        <end position="641"/>
    </location>
</feature>
<feature type="region of interest" description="Disordered" evidence="1">
    <location>
        <begin position="661"/>
        <end position="754"/>
    </location>
</feature>
<feature type="compositionally biased region" description="Basic and acidic residues" evidence="1">
    <location>
        <begin position="664"/>
        <end position="682"/>
    </location>
</feature>
<feature type="compositionally biased region" description="Pro residues" evidence="1">
    <location>
        <begin position="544"/>
        <end position="556"/>
    </location>
</feature>
<dbReference type="Proteomes" id="UP000326877">
    <property type="component" value="Unassembled WGS sequence"/>
</dbReference>
<feature type="region of interest" description="Disordered" evidence="1">
    <location>
        <begin position="170"/>
        <end position="241"/>
    </location>
</feature>
<gene>
    <name evidence="2" type="ORF">BDV23DRAFT_154151</name>
</gene>
<organism evidence="2">
    <name type="scientific">Petromyces alliaceus</name>
    <name type="common">Aspergillus alliaceus</name>
    <dbReference type="NCBI Taxonomy" id="209559"/>
    <lineage>
        <taxon>Eukaryota</taxon>
        <taxon>Fungi</taxon>
        <taxon>Dikarya</taxon>
        <taxon>Ascomycota</taxon>
        <taxon>Pezizomycotina</taxon>
        <taxon>Eurotiomycetes</taxon>
        <taxon>Eurotiomycetidae</taxon>
        <taxon>Eurotiales</taxon>
        <taxon>Aspergillaceae</taxon>
        <taxon>Aspergillus</taxon>
        <taxon>Aspergillus subgen. Circumdati</taxon>
    </lineage>
</organism>
<reference evidence="2" key="1">
    <citation type="submission" date="2019-04" db="EMBL/GenBank/DDBJ databases">
        <title>Friends and foes A comparative genomics studyof 23 Aspergillus species from section Flavi.</title>
        <authorList>
            <consortium name="DOE Joint Genome Institute"/>
            <person name="Kjaerbolling I."/>
            <person name="Vesth T."/>
            <person name="Frisvad J.C."/>
            <person name="Nybo J.L."/>
            <person name="Theobald S."/>
            <person name="Kildgaard S."/>
            <person name="Isbrandt T."/>
            <person name="Kuo A."/>
            <person name="Sato A."/>
            <person name="Lyhne E.K."/>
            <person name="Kogle M.E."/>
            <person name="Wiebenga A."/>
            <person name="Kun R.S."/>
            <person name="Lubbers R.J."/>
            <person name="Makela M.R."/>
            <person name="Barry K."/>
            <person name="Chovatia M."/>
            <person name="Clum A."/>
            <person name="Daum C."/>
            <person name="Haridas S."/>
            <person name="He G."/>
            <person name="LaButti K."/>
            <person name="Lipzen A."/>
            <person name="Mondo S."/>
            <person name="Riley R."/>
            <person name="Salamov A."/>
            <person name="Simmons B.A."/>
            <person name="Magnuson J.K."/>
            <person name="Henrissat B."/>
            <person name="Mortensen U.H."/>
            <person name="Larsen T.O."/>
            <person name="Devries R.P."/>
            <person name="Grigoriev I.V."/>
            <person name="Machida M."/>
            <person name="Baker S.E."/>
            <person name="Andersen M.R."/>
        </authorList>
    </citation>
    <scope>NUCLEOTIDE SEQUENCE [LARGE SCALE GENOMIC DNA]</scope>
    <source>
        <strain evidence="2">IBT 14317</strain>
    </source>
</reference>
<evidence type="ECO:0000313" key="2">
    <source>
        <dbReference type="EMBL" id="KAE8390934.1"/>
    </source>
</evidence>
<feature type="compositionally biased region" description="Basic and acidic residues" evidence="1">
    <location>
        <begin position="706"/>
        <end position="727"/>
    </location>
</feature>
<proteinExistence type="predicted"/>